<feature type="transmembrane region" description="Helical" evidence="8">
    <location>
        <begin position="78"/>
        <end position="102"/>
    </location>
</feature>
<dbReference type="OrthoDB" id="1675410at2"/>
<dbReference type="InterPro" id="IPR004761">
    <property type="entry name" value="Spore_GerAB"/>
</dbReference>
<evidence type="ECO:0000256" key="6">
    <source>
        <dbReference type="ARBA" id="ARBA00022989"/>
    </source>
</evidence>
<evidence type="ECO:0000256" key="4">
    <source>
        <dbReference type="ARBA" id="ARBA00022544"/>
    </source>
</evidence>
<evidence type="ECO:0000256" key="7">
    <source>
        <dbReference type="ARBA" id="ARBA00023136"/>
    </source>
</evidence>
<feature type="transmembrane region" description="Helical" evidence="8">
    <location>
        <begin position="264"/>
        <end position="287"/>
    </location>
</feature>
<dbReference type="EMBL" id="FZOJ01000010">
    <property type="protein sequence ID" value="SNS45668.1"/>
    <property type="molecule type" value="Genomic_DNA"/>
</dbReference>
<feature type="transmembrane region" description="Helical" evidence="8">
    <location>
        <begin position="114"/>
        <end position="132"/>
    </location>
</feature>
<keyword evidence="5 8" id="KW-0812">Transmembrane</keyword>
<name>A0A239EN27_9FIRM</name>
<evidence type="ECO:0000313" key="10">
    <source>
        <dbReference type="Proteomes" id="UP000198304"/>
    </source>
</evidence>
<comment type="similarity">
    <text evidence="2">Belongs to the amino acid-polyamine-organocation (APC) superfamily. Spore germination protein (SGP) (TC 2.A.3.9) family.</text>
</comment>
<keyword evidence="3" id="KW-0813">Transport</keyword>
<protein>
    <submittedName>
        <fullName evidence="9">Spore germination protein KB</fullName>
    </submittedName>
</protein>
<evidence type="ECO:0000256" key="2">
    <source>
        <dbReference type="ARBA" id="ARBA00007998"/>
    </source>
</evidence>
<organism evidence="9 10">
    <name type="scientific">Anaerovirgula multivorans</name>
    <dbReference type="NCBI Taxonomy" id="312168"/>
    <lineage>
        <taxon>Bacteria</taxon>
        <taxon>Bacillati</taxon>
        <taxon>Bacillota</taxon>
        <taxon>Clostridia</taxon>
        <taxon>Peptostreptococcales</taxon>
        <taxon>Natronincolaceae</taxon>
        <taxon>Anaerovirgula</taxon>
    </lineage>
</organism>
<dbReference type="RefSeq" id="WP_089283148.1">
    <property type="nucleotide sequence ID" value="NZ_FZOJ01000010.1"/>
</dbReference>
<keyword evidence="4" id="KW-0309">Germination</keyword>
<evidence type="ECO:0000256" key="3">
    <source>
        <dbReference type="ARBA" id="ARBA00022448"/>
    </source>
</evidence>
<keyword evidence="7 8" id="KW-0472">Membrane</keyword>
<feature type="transmembrane region" description="Helical" evidence="8">
    <location>
        <begin position="144"/>
        <end position="163"/>
    </location>
</feature>
<feature type="transmembrane region" description="Helical" evidence="8">
    <location>
        <begin position="183"/>
        <end position="202"/>
    </location>
</feature>
<dbReference type="Proteomes" id="UP000198304">
    <property type="component" value="Unassembled WGS sequence"/>
</dbReference>
<dbReference type="Pfam" id="PF03845">
    <property type="entry name" value="Spore_permease"/>
    <property type="match status" value="1"/>
</dbReference>
<evidence type="ECO:0000256" key="5">
    <source>
        <dbReference type="ARBA" id="ARBA00022692"/>
    </source>
</evidence>
<dbReference type="PANTHER" id="PTHR34975">
    <property type="entry name" value="SPORE GERMINATION PROTEIN A2"/>
    <property type="match status" value="1"/>
</dbReference>
<feature type="transmembrane region" description="Helical" evidence="8">
    <location>
        <begin position="38"/>
        <end position="58"/>
    </location>
</feature>
<keyword evidence="10" id="KW-1185">Reference proteome</keyword>
<feature type="transmembrane region" description="Helical" evidence="8">
    <location>
        <begin position="329"/>
        <end position="351"/>
    </location>
</feature>
<dbReference type="GO" id="GO:0009847">
    <property type="term" value="P:spore germination"/>
    <property type="evidence" value="ECO:0007669"/>
    <property type="project" value="InterPro"/>
</dbReference>
<evidence type="ECO:0000313" key="9">
    <source>
        <dbReference type="EMBL" id="SNS45668.1"/>
    </source>
</evidence>
<keyword evidence="6 8" id="KW-1133">Transmembrane helix</keyword>
<sequence>MKKQVLISSFQFCILLIGFLLGSTVILVPGSHANQNAWLAYVIGWLGGFLLFSIYIALYKRHPEKTLVEIHQLLLGKWLGNLLSILYIWYFLHLGSLVLRNFTEYTLTISLPETPLWFMTVLYTLVIAYSVKSGLEVTSRTAELIVPFIFLFQIGITLLLVPHMKFSNLLPFLEDGLKPVLDASFSVLTFPFGETVVFLMLFPYLNDRKKLKRNFIISFLLAGGLLLIAVFREITILGELGIERKIFPPHLSTKKIEVLNFDPLIGVMFFITGATKICVCYLASVIGLAQLTKSNDHRVFVYPIGIILAGLSIWIYASAPQMLSWAIEVWPYYSIPFQIVIPIALLCISLLKGKKKSKKASS</sequence>
<gene>
    <name evidence="9" type="ORF">SAMN05446037_1010109</name>
</gene>
<evidence type="ECO:0000256" key="1">
    <source>
        <dbReference type="ARBA" id="ARBA00004141"/>
    </source>
</evidence>
<evidence type="ECO:0000256" key="8">
    <source>
        <dbReference type="SAM" id="Phobius"/>
    </source>
</evidence>
<proteinExistence type="inferred from homology"/>
<feature type="transmembrane region" description="Helical" evidence="8">
    <location>
        <begin position="299"/>
        <end position="317"/>
    </location>
</feature>
<feature type="transmembrane region" description="Helical" evidence="8">
    <location>
        <begin position="214"/>
        <end position="231"/>
    </location>
</feature>
<dbReference type="AlphaFoldDB" id="A0A239EN27"/>
<dbReference type="PANTHER" id="PTHR34975:SF2">
    <property type="entry name" value="SPORE GERMINATION PROTEIN A2"/>
    <property type="match status" value="1"/>
</dbReference>
<dbReference type="NCBIfam" id="TIGR00912">
    <property type="entry name" value="2A0309"/>
    <property type="match status" value="1"/>
</dbReference>
<feature type="transmembrane region" description="Helical" evidence="8">
    <location>
        <begin position="12"/>
        <end position="32"/>
    </location>
</feature>
<dbReference type="GO" id="GO:0016020">
    <property type="term" value="C:membrane"/>
    <property type="evidence" value="ECO:0007669"/>
    <property type="project" value="UniProtKB-SubCell"/>
</dbReference>
<accession>A0A239EN27</accession>
<comment type="subcellular location">
    <subcellularLocation>
        <location evidence="1">Membrane</location>
        <topology evidence="1">Multi-pass membrane protein</topology>
    </subcellularLocation>
</comment>
<reference evidence="9 10" key="1">
    <citation type="submission" date="2017-06" db="EMBL/GenBank/DDBJ databases">
        <authorList>
            <person name="Kim H.J."/>
            <person name="Triplett B.A."/>
        </authorList>
    </citation>
    <scope>NUCLEOTIDE SEQUENCE [LARGE SCALE GENOMIC DNA]</scope>
    <source>
        <strain evidence="9 10">SCA</strain>
    </source>
</reference>